<dbReference type="PANTHER" id="PTHR43712:SF16">
    <property type="entry name" value="O-METHYLTRANSFERASE ELCB"/>
    <property type="match status" value="1"/>
</dbReference>
<keyword evidence="3" id="KW-0949">S-adenosyl-L-methionine</keyword>
<evidence type="ECO:0000259" key="4">
    <source>
        <dbReference type="Pfam" id="PF00891"/>
    </source>
</evidence>
<comment type="caution">
    <text evidence="5">The sequence shown here is derived from an EMBL/GenBank/DDBJ whole genome shotgun (WGS) entry which is preliminary data.</text>
</comment>
<dbReference type="AlphaFoldDB" id="A0A423W782"/>
<reference evidence="5 6" key="1">
    <citation type="submission" date="2015-09" db="EMBL/GenBank/DDBJ databases">
        <title>Host preference determinants of Valsa canker pathogens revealed by comparative genomics.</title>
        <authorList>
            <person name="Yin Z."/>
            <person name="Huang L."/>
        </authorList>
    </citation>
    <scope>NUCLEOTIDE SEQUENCE [LARGE SCALE GENOMIC DNA]</scope>
    <source>
        <strain evidence="5 6">SXYLt</strain>
    </source>
</reference>
<keyword evidence="6" id="KW-1185">Reference proteome</keyword>
<dbReference type="SUPFAM" id="SSF53335">
    <property type="entry name" value="S-adenosyl-L-methionine-dependent methyltransferases"/>
    <property type="match status" value="1"/>
</dbReference>
<dbReference type="PANTHER" id="PTHR43712">
    <property type="entry name" value="PUTATIVE (AFU_ORTHOLOGUE AFUA_4G14580)-RELATED"/>
    <property type="match status" value="1"/>
</dbReference>
<accession>A0A423W782</accession>
<dbReference type="PROSITE" id="PS51683">
    <property type="entry name" value="SAM_OMT_II"/>
    <property type="match status" value="1"/>
</dbReference>
<dbReference type="SUPFAM" id="SSF46785">
    <property type="entry name" value="Winged helix' DNA-binding domain"/>
    <property type="match status" value="1"/>
</dbReference>
<sequence>MSVPRIVELATRIANSTSKVSDYLTANDIPQPSFKLDNAFPGTVPQDAPAEIVALRQSVLEDTAELRNLMLGPRDYLLNFVHNALLPQQAVTRFGLARNLPVGSETTFSEMAASSGLAESDVRKLVRYAVSQKIFEEPRPGVISHSAASRLLAEDSGVHDFVATCSDELWQAAAQTCNAMARFPGSEEPTETGFSLANNTNKSMYEFLSDYPERSSRFANMMKSFTEGRPFDLKYVTDFYPWEQHNGGTFVDVGGSQGFVCIALARKFPSISFIVQDLEPVIKEAQGKVPSDVADRVSFMVHDFFTPQPILGADVYFFRWIFHNWSDKYSIEILRSLIPALRPSAKIIISDAVLPGPGELPKGAEARIRSFDLVMSSIQNAKERELTDWAELFRKADGRFQFQGATRPPGSNHSILVAIWKGD</sequence>
<dbReference type="Gene3D" id="1.10.10.10">
    <property type="entry name" value="Winged helix-like DNA-binding domain superfamily/Winged helix DNA-binding domain"/>
    <property type="match status" value="1"/>
</dbReference>
<proteinExistence type="predicted"/>
<evidence type="ECO:0000256" key="2">
    <source>
        <dbReference type="ARBA" id="ARBA00022679"/>
    </source>
</evidence>
<dbReference type="Proteomes" id="UP000285146">
    <property type="component" value="Unassembled WGS sequence"/>
</dbReference>
<dbReference type="InterPro" id="IPR036390">
    <property type="entry name" value="WH_DNA-bd_sf"/>
</dbReference>
<evidence type="ECO:0000313" key="6">
    <source>
        <dbReference type="Proteomes" id="UP000285146"/>
    </source>
</evidence>
<name>A0A423W782_9PEZI</name>
<dbReference type="GO" id="GO:0032259">
    <property type="term" value="P:methylation"/>
    <property type="evidence" value="ECO:0007669"/>
    <property type="project" value="UniProtKB-KW"/>
</dbReference>
<organism evidence="5 6">
    <name type="scientific">Cytospora leucostoma</name>
    <dbReference type="NCBI Taxonomy" id="1230097"/>
    <lineage>
        <taxon>Eukaryota</taxon>
        <taxon>Fungi</taxon>
        <taxon>Dikarya</taxon>
        <taxon>Ascomycota</taxon>
        <taxon>Pezizomycotina</taxon>
        <taxon>Sordariomycetes</taxon>
        <taxon>Sordariomycetidae</taxon>
        <taxon>Diaporthales</taxon>
        <taxon>Cytosporaceae</taxon>
        <taxon>Cytospora</taxon>
    </lineage>
</organism>
<dbReference type="Pfam" id="PF00891">
    <property type="entry name" value="Methyltransf_2"/>
    <property type="match status" value="1"/>
</dbReference>
<gene>
    <name evidence="5" type="ORF">VPNG_08247</name>
</gene>
<feature type="domain" description="O-methyltransferase C-terminal" evidence="4">
    <location>
        <begin position="249"/>
        <end position="396"/>
    </location>
</feature>
<dbReference type="EMBL" id="LKEB01000059">
    <property type="protein sequence ID" value="ROV99193.1"/>
    <property type="molecule type" value="Genomic_DNA"/>
</dbReference>
<dbReference type="OrthoDB" id="1606438at2759"/>
<evidence type="ECO:0000256" key="3">
    <source>
        <dbReference type="ARBA" id="ARBA00022691"/>
    </source>
</evidence>
<keyword evidence="2" id="KW-0808">Transferase</keyword>
<dbReference type="GO" id="GO:0008171">
    <property type="term" value="F:O-methyltransferase activity"/>
    <property type="evidence" value="ECO:0007669"/>
    <property type="project" value="InterPro"/>
</dbReference>
<evidence type="ECO:0000313" key="5">
    <source>
        <dbReference type="EMBL" id="ROV99193.1"/>
    </source>
</evidence>
<dbReference type="InParanoid" id="A0A423W782"/>
<keyword evidence="1" id="KW-0489">Methyltransferase</keyword>
<evidence type="ECO:0000256" key="1">
    <source>
        <dbReference type="ARBA" id="ARBA00022603"/>
    </source>
</evidence>
<dbReference type="InterPro" id="IPR036388">
    <property type="entry name" value="WH-like_DNA-bd_sf"/>
</dbReference>
<dbReference type="InterPro" id="IPR029063">
    <property type="entry name" value="SAM-dependent_MTases_sf"/>
</dbReference>
<dbReference type="Gene3D" id="3.40.50.150">
    <property type="entry name" value="Vaccinia Virus protein VP39"/>
    <property type="match status" value="1"/>
</dbReference>
<dbReference type="InterPro" id="IPR001077">
    <property type="entry name" value="COMT_C"/>
</dbReference>
<protein>
    <recommendedName>
        <fullName evidence="4">O-methyltransferase C-terminal domain-containing protein</fullName>
    </recommendedName>
</protein>
<dbReference type="InterPro" id="IPR016461">
    <property type="entry name" value="COMT-like"/>
</dbReference>